<accession>A0AAW2SYK4</accession>
<dbReference type="PANTHER" id="PTHR46412:SF9">
    <property type="entry name" value="TRANSCRIPTION FACTOR BIM3"/>
    <property type="match status" value="1"/>
</dbReference>
<evidence type="ECO:0000313" key="2">
    <source>
        <dbReference type="EMBL" id="KAL0396626.1"/>
    </source>
</evidence>
<name>A0AAW2SYK4_9LAMI</name>
<dbReference type="InterPro" id="IPR044295">
    <property type="entry name" value="BIM1/2/3"/>
</dbReference>
<dbReference type="GO" id="GO:0003700">
    <property type="term" value="F:DNA-binding transcription factor activity"/>
    <property type="evidence" value="ECO:0007669"/>
    <property type="project" value="InterPro"/>
</dbReference>
<feature type="region of interest" description="Disordered" evidence="1">
    <location>
        <begin position="260"/>
        <end position="281"/>
    </location>
</feature>
<evidence type="ECO:0000256" key="1">
    <source>
        <dbReference type="SAM" id="MobiDB-lite"/>
    </source>
</evidence>
<protein>
    <submittedName>
        <fullName evidence="2">Transcription factor BIM2</fullName>
    </submittedName>
</protein>
<comment type="caution">
    <text evidence="2">The sequence shown here is derived from an EMBL/GenBank/DDBJ whole genome shotgun (WGS) entry which is preliminary data.</text>
</comment>
<dbReference type="GO" id="GO:0046983">
    <property type="term" value="F:protein dimerization activity"/>
    <property type="evidence" value="ECO:0007669"/>
    <property type="project" value="InterPro"/>
</dbReference>
<reference evidence="2" key="2">
    <citation type="journal article" date="2024" name="Plant">
        <title>Genomic evolution and insights into agronomic trait innovations of Sesamum species.</title>
        <authorList>
            <person name="Miao H."/>
            <person name="Wang L."/>
            <person name="Qu L."/>
            <person name="Liu H."/>
            <person name="Sun Y."/>
            <person name="Le M."/>
            <person name="Wang Q."/>
            <person name="Wei S."/>
            <person name="Zheng Y."/>
            <person name="Lin W."/>
            <person name="Duan Y."/>
            <person name="Cao H."/>
            <person name="Xiong S."/>
            <person name="Wang X."/>
            <person name="Wei L."/>
            <person name="Li C."/>
            <person name="Ma Q."/>
            <person name="Ju M."/>
            <person name="Zhao R."/>
            <person name="Li G."/>
            <person name="Mu C."/>
            <person name="Tian Q."/>
            <person name="Mei H."/>
            <person name="Zhang T."/>
            <person name="Gao T."/>
            <person name="Zhang H."/>
        </authorList>
    </citation>
    <scope>NUCLEOTIDE SEQUENCE</scope>
    <source>
        <strain evidence="2">KEN8</strain>
    </source>
</reference>
<dbReference type="GO" id="GO:0006351">
    <property type="term" value="P:DNA-templated transcription"/>
    <property type="evidence" value="ECO:0007669"/>
    <property type="project" value="InterPro"/>
</dbReference>
<dbReference type="AlphaFoldDB" id="A0AAW2SYK4"/>
<dbReference type="PANTHER" id="PTHR46412">
    <property type="entry name" value="BES1-INTERACTING MYC-LIKE PROTEIN"/>
    <property type="match status" value="1"/>
</dbReference>
<organism evidence="2">
    <name type="scientific">Sesamum calycinum</name>
    <dbReference type="NCBI Taxonomy" id="2727403"/>
    <lineage>
        <taxon>Eukaryota</taxon>
        <taxon>Viridiplantae</taxon>
        <taxon>Streptophyta</taxon>
        <taxon>Embryophyta</taxon>
        <taxon>Tracheophyta</taxon>
        <taxon>Spermatophyta</taxon>
        <taxon>Magnoliopsida</taxon>
        <taxon>eudicotyledons</taxon>
        <taxon>Gunneridae</taxon>
        <taxon>Pentapetalae</taxon>
        <taxon>asterids</taxon>
        <taxon>lamiids</taxon>
        <taxon>Lamiales</taxon>
        <taxon>Pedaliaceae</taxon>
        <taxon>Sesamum</taxon>
    </lineage>
</organism>
<dbReference type="EMBL" id="JACGWM010000001">
    <property type="protein sequence ID" value="KAL0396626.1"/>
    <property type="molecule type" value="Genomic_DNA"/>
</dbReference>
<proteinExistence type="predicted"/>
<gene>
    <name evidence="2" type="ORF">Scaly_0111000</name>
</gene>
<sequence length="281" mass="31073">MVRTVSHVEDEETHDSSSPIESKRVDQKFMQNSDKFILVQVIQYIQFLQEKLQTYEGSCQVESFGDQSQLDRDLSGHEDNVVLNPTVLSNAQNSVGSDLTGSALYRSTDNPPMTMKALPLNMPPQAPMFESVTAQPHPGSFPDAGQLTQQSRSHFWQGRSCGNDCSVPIYAANKEELKSESGEASISNSYSQGTTLSNLWCHNFVLNRLLNSLTNALQSSGVDLSQTSISVQLDIGKQTNGRNTNTTFNFKDPDDASGLDYGAPLNDIENYGHPRKRFRAD</sequence>
<feature type="region of interest" description="Disordered" evidence="1">
    <location>
        <begin position="1"/>
        <end position="25"/>
    </location>
</feature>
<reference evidence="2" key="1">
    <citation type="submission" date="2020-06" db="EMBL/GenBank/DDBJ databases">
        <authorList>
            <person name="Li T."/>
            <person name="Hu X."/>
            <person name="Zhang T."/>
            <person name="Song X."/>
            <person name="Zhang H."/>
            <person name="Dai N."/>
            <person name="Sheng W."/>
            <person name="Hou X."/>
            <person name="Wei L."/>
        </authorList>
    </citation>
    <scope>NUCLEOTIDE SEQUENCE</scope>
    <source>
        <strain evidence="2">KEN8</strain>
        <tissue evidence="2">Leaf</tissue>
    </source>
</reference>